<reference evidence="5" key="2">
    <citation type="submission" date="2022-10" db="EMBL/GenBank/DDBJ databases">
        <title>Complete genome sequence of Capnocytophaga ochracea KCOM 2812 isolated from actinomycosis lesion.</title>
        <authorList>
            <person name="Kook J.-K."/>
            <person name="Park S.-N."/>
            <person name="Lim Y.K."/>
        </authorList>
    </citation>
    <scope>NUCLEOTIDE SEQUENCE</scope>
    <source>
        <strain evidence="5">KCOM 28121</strain>
    </source>
</reference>
<gene>
    <name evidence="4" type="ORF">NCTC11545_02188</name>
    <name evidence="3" type="ORF">NCTC11546_02308</name>
    <name evidence="5" type="ORF">OL231_00145</name>
</gene>
<reference evidence="6 7" key="1">
    <citation type="submission" date="2018-06" db="EMBL/GenBank/DDBJ databases">
        <authorList>
            <consortium name="Pathogen Informatics"/>
            <person name="Doyle S."/>
        </authorList>
    </citation>
    <scope>NUCLEOTIDE SEQUENCE [LARGE SCALE GENOMIC DNA]</scope>
    <source>
        <strain evidence="4 7">NCTC11545</strain>
        <strain evidence="3 6">NCTC11546</strain>
    </source>
</reference>
<dbReference type="Proteomes" id="UP001163262">
    <property type="component" value="Chromosome"/>
</dbReference>
<keyword evidence="2" id="KW-0472">Membrane</keyword>
<dbReference type="Proteomes" id="UP000250169">
    <property type="component" value="Unassembled WGS sequence"/>
</dbReference>
<dbReference type="RefSeq" id="WP_111973206.1">
    <property type="nucleotide sequence ID" value="NZ_CP110230.1"/>
</dbReference>
<dbReference type="EMBL" id="UARG01000017">
    <property type="protein sequence ID" value="SQA79054.1"/>
    <property type="molecule type" value="Genomic_DNA"/>
</dbReference>
<dbReference type="Proteomes" id="UP000249891">
    <property type="component" value="Unassembled WGS sequence"/>
</dbReference>
<dbReference type="EMBL" id="CP110230">
    <property type="protein sequence ID" value="UZD40974.1"/>
    <property type="molecule type" value="Genomic_DNA"/>
</dbReference>
<dbReference type="EMBL" id="UAVS01000008">
    <property type="protein sequence ID" value="SQA94983.1"/>
    <property type="molecule type" value="Genomic_DNA"/>
</dbReference>
<accession>A0A2X2T3A9</accession>
<feature type="transmembrane region" description="Helical" evidence="2">
    <location>
        <begin position="6"/>
        <end position="28"/>
    </location>
</feature>
<sequence>MMSEASFSAFIQTILIIILVFWGLRILLRILAPYMMRFFINKVSERMQKEFERTQNQYQQNAYARNRSEEKEGKQTIINKNSHSKNPEATKQVGEYIDYEEV</sequence>
<evidence type="ECO:0000313" key="5">
    <source>
        <dbReference type="EMBL" id="UZD40974.1"/>
    </source>
</evidence>
<protein>
    <submittedName>
        <fullName evidence="5">DUF4834 family protein</fullName>
    </submittedName>
</protein>
<evidence type="ECO:0000313" key="4">
    <source>
        <dbReference type="EMBL" id="SQA94983.1"/>
    </source>
</evidence>
<dbReference type="AlphaFoldDB" id="A0A2X2T3A9"/>
<evidence type="ECO:0000313" key="3">
    <source>
        <dbReference type="EMBL" id="SQA79054.1"/>
    </source>
</evidence>
<feature type="region of interest" description="Disordered" evidence="1">
    <location>
        <begin position="55"/>
        <end position="102"/>
    </location>
</feature>
<proteinExistence type="predicted"/>
<dbReference type="Pfam" id="PF16118">
    <property type="entry name" value="DUF4834"/>
    <property type="match status" value="1"/>
</dbReference>
<evidence type="ECO:0000256" key="2">
    <source>
        <dbReference type="SAM" id="Phobius"/>
    </source>
</evidence>
<feature type="compositionally biased region" description="Low complexity" evidence="1">
    <location>
        <begin position="55"/>
        <end position="65"/>
    </location>
</feature>
<dbReference type="InterPro" id="IPR032272">
    <property type="entry name" value="DUF4834"/>
</dbReference>
<evidence type="ECO:0000313" key="7">
    <source>
        <dbReference type="Proteomes" id="UP000250169"/>
    </source>
</evidence>
<keyword evidence="2" id="KW-1133">Transmembrane helix</keyword>
<organism evidence="4 7">
    <name type="scientific">Capnocytophaga ochracea</name>
    <dbReference type="NCBI Taxonomy" id="1018"/>
    <lineage>
        <taxon>Bacteria</taxon>
        <taxon>Pseudomonadati</taxon>
        <taxon>Bacteroidota</taxon>
        <taxon>Flavobacteriia</taxon>
        <taxon>Flavobacteriales</taxon>
        <taxon>Flavobacteriaceae</taxon>
        <taxon>Capnocytophaga</taxon>
    </lineage>
</organism>
<keyword evidence="2" id="KW-0812">Transmembrane</keyword>
<name>A0A2X2T3A9_CAPOC</name>
<evidence type="ECO:0000256" key="1">
    <source>
        <dbReference type="SAM" id="MobiDB-lite"/>
    </source>
</evidence>
<evidence type="ECO:0000313" key="6">
    <source>
        <dbReference type="Proteomes" id="UP000249891"/>
    </source>
</evidence>